<feature type="compositionally biased region" description="Polar residues" evidence="1">
    <location>
        <begin position="1"/>
        <end position="21"/>
    </location>
</feature>
<dbReference type="RefSeq" id="WP_239879254.1">
    <property type="nucleotide sequence ID" value="NZ_JAJAXM010000026.1"/>
</dbReference>
<evidence type="ECO:0000313" key="3">
    <source>
        <dbReference type="Proteomes" id="UP001200247"/>
    </source>
</evidence>
<organism evidence="2 3">
    <name type="scientific">Laribacter hongkongensis</name>
    <dbReference type="NCBI Taxonomy" id="168471"/>
    <lineage>
        <taxon>Bacteria</taxon>
        <taxon>Pseudomonadati</taxon>
        <taxon>Pseudomonadota</taxon>
        <taxon>Betaproteobacteria</taxon>
        <taxon>Neisseriales</taxon>
        <taxon>Aquaspirillaceae</taxon>
        <taxon>Laribacter</taxon>
    </lineage>
</organism>
<sequence length="268" mass="28008">MSITPVTSTPQAGLATDSQSRAGERQNVGKQLRQVLSEQRDSMTRMLSQARQQADESTKASARQRLNLLKEQVKLMRTLMAGLPPKQQKAMAAQLKQMAQELKQLARQLDTGGGDAGVDVSLSTGGLAAAGRNEAGAAEGEDASAAAEAQQLASEARQAEAAGTDDGTAAGEEAGGEDAGAAQQADQAAADLSALASGMRNWSPFGEDRLSLSAEDEQLVREILSGLRQMVGMARRADPHDRDAREAEKALQELGRQLGLGASVSVSV</sequence>
<feature type="compositionally biased region" description="Low complexity" evidence="1">
    <location>
        <begin position="133"/>
        <end position="172"/>
    </location>
</feature>
<accession>A0ABD4STM7</accession>
<reference evidence="2 3" key="1">
    <citation type="submission" date="2021-10" db="EMBL/GenBank/DDBJ databases">
        <title>Whole-genome sequencing analysis of Laribacter hongkongensis: virulence gene profiles, carbohydrate-active enzyme prediction, and antimicrobial resistance characterization.</title>
        <authorList>
            <person name="Yuan P."/>
            <person name="Zhan Y."/>
            <person name="Chen D."/>
        </authorList>
    </citation>
    <scope>NUCLEOTIDE SEQUENCE [LARGE SCALE GENOMIC DNA]</scope>
    <source>
        <strain evidence="2 3">W67</strain>
    </source>
</reference>
<dbReference type="Proteomes" id="UP001200247">
    <property type="component" value="Unassembled WGS sequence"/>
</dbReference>
<feature type="compositionally biased region" description="Low complexity" evidence="1">
    <location>
        <begin position="179"/>
        <end position="188"/>
    </location>
</feature>
<dbReference type="EMBL" id="JAJAXM010000026">
    <property type="protein sequence ID" value="MCG9026782.1"/>
    <property type="molecule type" value="Genomic_DNA"/>
</dbReference>
<feature type="region of interest" description="Disordered" evidence="1">
    <location>
        <begin position="1"/>
        <end position="62"/>
    </location>
</feature>
<proteinExistence type="predicted"/>
<protein>
    <submittedName>
        <fullName evidence="2">Uncharacterized protein</fullName>
    </submittedName>
</protein>
<evidence type="ECO:0000313" key="2">
    <source>
        <dbReference type="EMBL" id="MCG9026782.1"/>
    </source>
</evidence>
<name>A0ABD4STM7_9NEIS</name>
<feature type="region of interest" description="Disordered" evidence="1">
    <location>
        <begin position="133"/>
        <end position="188"/>
    </location>
</feature>
<comment type="caution">
    <text evidence="2">The sequence shown here is derived from an EMBL/GenBank/DDBJ whole genome shotgun (WGS) entry which is preliminary data.</text>
</comment>
<gene>
    <name evidence="2" type="ORF">LH440_12895</name>
</gene>
<dbReference type="AlphaFoldDB" id="A0ABD4STM7"/>
<evidence type="ECO:0000256" key="1">
    <source>
        <dbReference type="SAM" id="MobiDB-lite"/>
    </source>
</evidence>